<evidence type="ECO:0000313" key="2">
    <source>
        <dbReference type="EMBL" id="KAF2232844.1"/>
    </source>
</evidence>
<name>A0A6A6H420_VIRVR</name>
<dbReference type="Proteomes" id="UP000800092">
    <property type="component" value="Unassembled WGS sequence"/>
</dbReference>
<dbReference type="OrthoDB" id="5243686at2759"/>
<dbReference type="EMBL" id="ML991812">
    <property type="protein sequence ID" value="KAF2232844.1"/>
    <property type="molecule type" value="Genomic_DNA"/>
</dbReference>
<feature type="region of interest" description="Disordered" evidence="1">
    <location>
        <begin position="99"/>
        <end position="122"/>
    </location>
</feature>
<organism evidence="2 3">
    <name type="scientific">Viridothelium virens</name>
    <name type="common">Speckled blister lichen</name>
    <name type="synonym">Trypethelium virens</name>
    <dbReference type="NCBI Taxonomy" id="1048519"/>
    <lineage>
        <taxon>Eukaryota</taxon>
        <taxon>Fungi</taxon>
        <taxon>Dikarya</taxon>
        <taxon>Ascomycota</taxon>
        <taxon>Pezizomycotina</taxon>
        <taxon>Dothideomycetes</taxon>
        <taxon>Dothideomycetes incertae sedis</taxon>
        <taxon>Trypetheliales</taxon>
        <taxon>Trypetheliaceae</taxon>
        <taxon>Viridothelium</taxon>
    </lineage>
</organism>
<reference evidence="2" key="1">
    <citation type="journal article" date="2020" name="Stud. Mycol.">
        <title>101 Dothideomycetes genomes: a test case for predicting lifestyles and emergence of pathogens.</title>
        <authorList>
            <person name="Haridas S."/>
            <person name="Albert R."/>
            <person name="Binder M."/>
            <person name="Bloem J."/>
            <person name="Labutti K."/>
            <person name="Salamov A."/>
            <person name="Andreopoulos B."/>
            <person name="Baker S."/>
            <person name="Barry K."/>
            <person name="Bills G."/>
            <person name="Bluhm B."/>
            <person name="Cannon C."/>
            <person name="Castanera R."/>
            <person name="Culley D."/>
            <person name="Daum C."/>
            <person name="Ezra D."/>
            <person name="Gonzalez J."/>
            <person name="Henrissat B."/>
            <person name="Kuo A."/>
            <person name="Liang C."/>
            <person name="Lipzen A."/>
            <person name="Lutzoni F."/>
            <person name="Magnuson J."/>
            <person name="Mondo S."/>
            <person name="Nolan M."/>
            <person name="Ohm R."/>
            <person name="Pangilinan J."/>
            <person name="Park H.-J."/>
            <person name="Ramirez L."/>
            <person name="Alfaro M."/>
            <person name="Sun H."/>
            <person name="Tritt A."/>
            <person name="Yoshinaga Y."/>
            <person name="Zwiers L.-H."/>
            <person name="Turgeon B."/>
            <person name="Goodwin S."/>
            <person name="Spatafora J."/>
            <person name="Crous P."/>
            <person name="Grigoriev I."/>
        </authorList>
    </citation>
    <scope>NUCLEOTIDE SEQUENCE</scope>
    <source>
        <strain evidence="2">Tuck. ex Michener</strain>
    </source>
</reference>
<proteinExistence type="predicted"/>
<sequence>MTARAPPFFFQINKMRQDPRKASRRTIGNFWVPPRAHGYNQLVGGDTTGQYFFFDGMATRPMRGLPPGLAHFRTCSMYYDDSTTGFWVIDYSALQSAVGDGSQDNLPQRPDELESEDEDEDEDDWRMDWHQLGFVNGEGDYANDYTSYVTCASSAQRLFLQKETQQWARKLFPERYHALPQYTIAANHPNQHSDWGGLIGDLSLILALIAFSAREDEVAQAVQHCVHGSNRWRMHGMPRRRGWRNRRGVVVTIWSWPGAAGLDARYRSTNDDLQEFEEGDYGKIYD</sequence>
<feature type="compositionally biased region" description="Acidic residues" evidence="1">
    <location>
        <begin position="113"/>
        <end position="122"/>
    </location>
</feature>
<gene>
    <name evidence="2" type="ORF">EV356DRAFT_238550</name>
</gene>
<evidence type="ECO:0000313" key="3">
    <source>
        <dbReference type="Proteomes" id="UP000800092"/>
    </source>
</evidence>
<protein>
    <submittedName>
        <fullName evidence="2">Uncharacterized protein</fullName>
    </submittedName>
</protein>
<evidence type="ECO:0000256" key="1">
    <source>
        <dbReference type="SAM" id="MobiDB-lite"/>
    </source>
</evidence>
<dbReference type="AlphaFoldDB" id="A0A6A6H420"/>
<accession>A0A6A6H420</accession>
<keyword evidence="3" id="KW-1185">Reference proteome</keyword>